<evidence type="ECO:0000313" key="2">
    <source>
        <dbReference type="EMBL" id="AHI54267.1"/>
    </source>
</evidence>
<feature type="transmembrane region" description="Helical" evidence="1">
    <location>
        <begin position="139"/>
        <end position="160"/>
    </location>
</feature>
<dbReference type="AlphaFoldDB" id="W6AB49"/>
<organism evidence="2 3">
    <name type="scientific">Spiroplasma sabaudiense Ar-1343</name>
    <dbReference type="NCBI Taxonomy" id="1276257"/>
    <lineage>
        <taxon>Bacteria</taxon>
        <taxon>Bacillati</taxon>
        <taxon>Mycoplasmatota</taxon>
        <taxon>Mollicutes</taxon>
        <taxon>Entomoplasmatales</taxon>
        <taxon>Spiroplasmataceae</taxon>
        <taxon>Spiroplasma</taxon>
    </lineage>
</organism>
<feature type="transmembrane region" description="Helical" evidence="1">
    <location>
        <begin position="166"/>
        <end position="185"/>
    </location>
</feature>
<evidence type="ECO:0000256" key="1">
    <source>
        <dbReference type="SAM" id="Phobius"/>
    </source>
</evidence>
<keyword evidence="1" id="KW-0472">Membrane</keyword>
<dbReference type="RefSeq" id="WP_025251403.1">
    <property type="nucleotide sequence ID" value="NZ_CP006934.1"/>
</dbReference>
<feature type="transmembrane region" description="Helical" evidence="1">
    <location>
        <begin position="34"/>
        <end position="58"/>
    </location>
</feature>
<feature type="transmembrane region" description="Helical" evidence="1">
    <location>
        <begin position="109"/>
        <end position="132"/>
    </location>
</feature>
<accession>W6AB49</accession>
<reference evidence="2 3" key="1">
    <citation type="journal article" date="2014" name="Genome Biol. Evol.">
        <title>Molecular evolution of the substrate utilization strategies and putative virulence factors in mosquito-associated Spiroplasma species.</title>
        <authorList>
            <person name="Chang T.H."/>
            <person name="Lo W.S."/>
            <person name="Ku C."/>
            <person name="Chen L.L."/>
            <person name="Kuo C.H."/>
        </authorList>
    </citation>
    <scope>NUCLEOTIDE SEQUENCE [LARGE SCALE GENOMIC DNA]</scope>
    <source>
        <strain evidence="2">Ar-1343</strain>
    </source>
</reference>
<dbReference type="Proteomes" id="UP000019265">
    <property type="component" value="Chromosome"/>
</dbReference>
<keyword evidence="3" id="KW-1185">Reference proteome</keyword>
<gene>
    <name evidence="2" type="ORF">SSABA_v1c08680</name>
</gene>
<dbReference type="PATRIC" id="fig|1276257.3.peg.880"/>
<keyword evidence="1" id="KW-0812">Transmembrane</keyword>
<dbReference type="EMBL" id="CP006934">
    <property type="protein sequence ID" value="AHI54267.1"/>
    <property type="molecule type" value="Genomic_DNA"/>
</dbReference>
<dbReference type="HOGENOM" id="CLU_1395535_0_0_14"/>
<protein>
    <recommendedName>
        <fullName evidence="4">Transmembrane protein</fullName>
    </recommendedName>
</protein>
<sequence length="195" mass="22407">MRKSLVLLNSFNLTVLLTLVVSIVTLTALRTEQIPIWLFSLNIVFAFILLAAFFISLIKYLRNETLTKKRWWYFIGYIFLPLGITLLIIEKQKKNTENSNNSDDYSKATTATLWLLIAAGIHNLVWIIVFAFMKEIAIVLVLTFLTLFLLISFLGILGGLLFKRHLLIVCFAGFGILISWPLWFISIQSTKNKLF</sequence>
<feature type="transmembrane region" description="Helical" evidence="1">
    <location>
        <begin position="7"/>
        <end position="28"/>
    </location>
</feature>
<dbReference type="KEGG" id="ssab:SSABA_v1c08680"/>
<feature type="transmembrane region" description="Helical" evidence="1">
    <location>
        <begin position="70"/>
        <end position="89"/>
    </location>
</feature>
<name>W6AB49_9MOLU</name>
<evidence type="ECO:0008006" key="4">
    <source>
        <dbReference type="Google" id="ProtNLM"/>
    </source>
</evidence>
<proteinExistence type="predicted"/>
<evidence type="ECO:0000313" key="3">
    <source>
        <dbReference type="Proteomes" id="UP000019265"/>
    </source>
</evidence>
<keyword evidence="1" id="KW-1133">Transmembrane helix</keyword>